<dbReference type="CDD" id="cd02440">
    <property type="entry name" value="AdoMet_MTases"/>
    <property type="match status" value="1"/>
</dbReference>
<dbReference type="Proteomes" id="UP000318709">
    <property type="component" value="Chromosome"/>
</dbReference>
<accession>A0A4Y6U8E5</accession>
<reference evidence="4 5" key="1">
    <citation type="submission" date="2019-03" db="EMBL/GenBank/DDBJ databases">
        <title>The complete genome sequence of Swingsia_sp. F3b2 LMG30590(T).</title>
        <authorList>
            <person name="Chua K.-O."/>
            <person name="Chan K.-G."/>
            <person name="See-Too W.-S."/>
        </authorList>
    </citation>
    <scope>NUCLEOTIDE SEQUENCE [LARGE SCALE GENOMIC DNA]</scope>
    <source>
        <strain evidence="4 5">F3b2</strain>
    </source>
</reference>
<evidence type="ECO:0000256" key="1">
    <source>
        <dbReference type="ARBA" id="ARBA00022603"/>
    </source>
</evidence>
<dbReference type="PANTHER" id="PTHR43542:SF1">
    <property type="entry name" value="METHYLTRANSFERASE"/>
    <property type="match status" value="1"/>
</dbReference>
<protein>
    <submittedName>
        <fullName evidence="4">RsmD family RNA methyltransferase</fullName>
    </submittedName>
</protein>
<dbReference type="OrthoDB" id="9803017at2"/>
<dbReference type="InterPro" id="IPR004398">
    <property type="entry name" value="RNA_MeTrfase_RsmD"/>
</dbReference>
<dbReference type="EMBL" id="CP038231">
    <property type="protein sequence ID" value="QDH13250.1"/>
    <property type="molecule type" value="Genomic_DNA"/>
</dbReference>
<name>A0A4Y6U8E5_9PROT</name>
<dbReference type="InterPro" id="IPR029063">
    <property type="entry name" value="SAM-dependent_MTases_sf"/>
</dbReference>
<evidence type="ECO:0000256" key="3">
    <source>
        <dbReference type="SAM" id="MobiDB-lite"/>
    </source>
</evidence>
<feature type="region of interest" description="Disordered" evidence="3">
    <location>
        <begin position="162"/>
        <end position="190"/>
    </location>
</feature>
<proteinExistence type="predicted"/>
<dbReference type="GO" id="GO:0008168">
    <property type="term" value="F:methyltransferase activity"/>
    <property type="evidence" value="ECO:0007669"/>
    <property type="project" value="UniProtKB-KW"/>
</dbReference>
<dbReference type="KEGG" id="swf:E3E12_02460"/>
<keyword evidence="2 4" id="KW-0808">Transferase</keyword>
<gene>
    <name evidence="4" type="ORF">E3E12_02460</name>
</gene>
<sequence>MAALKLVGGLYGGRKLAAPPNGTRPTAQRTREALFNMLEHAPWSPWATGDGLEGAIVLDGFAGTGALGIEALSRGADHATFMDQAPAAFSALKANSHALDLGERARLLRIDATRPPRCTTKPATLVLLDPPYLKGLVPRALKGLARQGWLAPGALIVAETENLPPTPVPASDSVPGAERPPLKRDKNGRLIVPPPPALPSGITPLLQRAFGAALLTIWRHDPLPPPEASAGQT</sequence>
<dbReference type="Pfam" id="PF03602">
    <property type="entry name" value="Cons_hypoth95"/>
    <property type="match status" value="1"/>
</dbReference>
<evidence type="ECO:0000313" key="5">
    <source>
        <dbReference type="Proteomes" id="UP000318709"/>
    </source>
</evidence>
<keyword evidence="1 4" id="KW-0489">Methyltransferase</keyword>
<dbReference type="SUPFAM" id="SSF53335">
    <property type="entry name" value="S-adenosyl-L-methionine-dependent methyltransferases"/>
    <property type="match status" value="1"/>
</dbReference>
<dbReference type="Gene3D" id="3.40.50.150">
    <property type="entry name" value="Vaccinia Virus protein VP39"/>
    <property type="match status" value="1"/>
</dbReference>
<dbReference type="RefSeq" id="WP_141442912.1">
    <property type="nucleotide sequence ID" value="NZ_CP038231.1"/>
</dbReference>
<organism evidence="4 5">
    <name type="scientific">Formicincola oecophyllae</name>
    <dbReference type="NCBI Taxonomy" id="2558361"/>
    <lineage>
        <taxon>Bacteria</taxon>
        <taxon>Pseudomonadati</taxon>
        <taxon>Pseudomonadota</taxon>
        <taxon>Alphaproteobacteria</taxon>
        <taxon>Acetobacterales</taxon>
        <taxon>Acetobacteraceae</taxon>
        <taxon>Formicincola</taxon>
    </lineage>
</organism>
<evidence type="ECO:0000256" key="2">
    <source>
        <dbReference type="ARBA" id="ARBA00022679"/>
    </source>
</evidence>
<dbReference type="AlphaFoldDB" id="A0A4Y6U8E5"/>
<dbReference type="PANTHER" id="PTHR43542">
    <property type="entry name" value="METHYLTRANSFERASE"/>
    <property type="match status" value="1"/>
</dbReference>
<keyword evidence="5" id="KW-1185">Reference proteome</keyword>
<evidence type="ECO:0000313" key="4">
    <source>
        <dbReference type="EMBL" id="QDH13250.1"/>
    </source>
</evidence>
<dbReference type="GO" id="GO:0031167">
    <property type="term" value="P:rRNA methylation"/>
    <property type="evidence" value="ECO:0007669"/>
    <property type="project" value="InterPro"/>
</dbReference>